<keyword evidence="5 16" id="KW-0347">Helicase</keyword>
<feature type="region of interest" description="Disordered" evidence="13">
    <location>
        <begin position="428"/>
        <end position="453"/>
    </location>
</feature>
<evidence type="ECO:0000256" key="11">
    <source>
        <dbReference type="ARBA" id="ARBA00044535"/>
    </source>
</evidence>
<evidence type="ECO:0000256" key="10">
    <source>
        <dbReference type="ARBA" id="ARBA00034808"/>
    </source>
</evidence>
<dbReference type="EC" id="5.6.2.4" evidence="10"/>
<feature type="domain" description="Helicase ATP-binding" evidence="14">
    <location>
        <begin position="37"/>
        <end position="206"/>
    </location>
</feature>
<dbReference type="InterPro" id="IPR004589">
    <property type="entry name" value="DNA_helicase_ATP-dep_RecQ"/>
</dbReference>
<evidence type="ECO:0000256" key="8">
    <source>
        <dbReference type="ARBA" id="ARBA00023235"/>
    </source>
</evidence>
<dbReference type="GO" id="GO:0006310">
    <property type="term" value="P:DNA recombination"/>
    <property type="evidence" value="ECO:0007669"/>
    <property type="project" value="InterPro"/>
</dbReference>
<dbReference type="PANTHER" id="PTHR13710">
    <property type="entry name" value="DNA HELICASE RECQ FAMILY MEMBER"/>
    <property type="match status" value="1"/>
</dbReference>
<evidence type="ECO:0000313" key="17">
    <source>
        <dbReference type="Proteomes" id="UP000718821"/>
    </source>
</evidence>
<reference evidence="16" key="2">
    <citation type="journal article" date="2021" name="Sci. Rep.">
        <title>The distribution of antibiotic resistance genes in chicken gut microbiota commensals.</title>
        <authorList>
            <person name="Juricova H."/>
            <person name="Matiasovicova J."/>
            <person name="Kubasova T."/>
            <person name="Cejkova D."/>
            <person name="Rychlik I."/>
        </authorList>
    </citation>
    <scope>NUCLEOTIDE SEQUENCE</scope>
    <source>
        <strain evidence="16">An836</strain>
    </source>
</reference>
<dbReference type="Pfam" id="PF00270">
    <property type="entry name" value="DEAD"/>
    <property type="match status" value="1"/>
</dbReference>
<dbReference type="GO" id="GO:0009378">
    <property type="term" value="F:four-way junction helicase activity"/>
    <property type="evidence" value="ECO:0007669"/>
    <property type="project" value="TreeGrafter"/>
</dbReference>
<dbReference type="Gene3D" id="3.40.50.300">
    <property type="entry name" value="P-loop containing nucleotide triphosphate hydrolases"/>
    <property type="match status" value="2"/>
</dbReference>
<dbReference type="InterPro" id="IPR001650">
    <property type="entry name" value="Helicase_C-like"/>
</dbReference>
<dbReference type="PROSITE" id="PS51194">
    <property type="entry name" value="HELICASE_CTER"/>
    <property type="match status" value="1"/>
</dbReference>
<dbReference type="SUPFAM" id="SSF52540">
    <property type="entry name" value="P-loop containing nucleoside triphosphate hydrolases"/>
    <property type="match status" value="1"/>
</dbReference>
<feature type="compositionally biased region" description="Low complexity" evidence="13">
    <location>
        <begin position="440"/>
        <end position="450"/>
    </location>
</feature>
<dbReference type="FunFam" id="3.40.50.300:FF:001389">
    <property type="entry name" value="ATP-dependent DNA helicase RecQ"/>
    <property type="match status" value="1"/>
</dbReference>
<reference evidence="16" key="1">
    <citation type="submission" date="2020-08" db="EMBL/GenBank/DDBJ databases">
        <authorList>
            <person name="Cejkova D."/>
            <person name="Kubasova T."/>
            <person name="Jahodarova E."/>
            <person name="Rychlik I."/>
        </authorList>
    </citation>
    <scope>NUCLEOTIDE SEQUENCE</scope>
    <source>
        <strain evidence="16">An836</strain>
    </source>
</reference>
<dbReference type="Proteomes" id="UP000718821">
    <property type="component" value="Unassembled WGS sequence"/>
</dbReference>
<dbReference type="Pfam" id="PF00271">
    <property type="entry name" value="Helicase_C"/>
    <property type="match status" value="1"/>
</dbReference>
<dbReference type="InterPro" id="IPR014001">
    <property type="entry name" value="Helicase_ATP-bd"/>
</dbReference>
<keyword evidence="3" id="KW-0547">Nucleotide-binding</keyword>
<dbReference type="CDD" id="cd17920">
    <property type="entry name" value="DEXHc_RecQ"/>
    <property type="match status" value="1"/>
</dbReference>
<dbReference type="GO" id="GO:0006260">
    <property type="term" value="P:DNA replication"/>
    <property type="evidence" value="ECO:0007669"/>
    <property type="project" value="InterPro"/>
</dbReference>
<dbReference type="GO" id="GO:0016787">
    <property type="term" value="F:hydrolase activity"/>
    <property type="evidence" value="ECO:0007669"/>
    <property type="project" value="UniProtKB-KW"/>
</dbReference>
<dbReference type="GO" id="GO:0005737">
    <property type="term" value="C:cytoplasm"/>
    <property type="evidence" value="ECO:0007669"/>
    <property type="project" value="TreeGrafter"/>
</dbReference>
<keyword evidence="7" id="KW-0238">DNA-binding</keyword>
<dbReference type="SUPFAM" id="SSF46785">
    <property type="entry name" value="Winged helix' DNA-binding domain"/>
    <property type="match status" value="1"/>
</dbReference>
<dbReference type="Gene3D" id="1.10.10.10">
    <property type="entry name" value="Winged helix-like DNA-binding domain superfamily/Winged helix DNA-binding domain"/>
    <property type="match status" value="1"/>
</dbReference>
<keyword evidence="2" id="KW-0479">Metal-binding</keyword>
<evidence type="ECO:0000256" key="9">
    <source>
        <dbReference type="ARBA" id="ARBA00034617"/>
    </source>
</evidence>
<keyword evidence="8" id="KW-0413">Isomerase</keyword>
<dbReference type="GO" id="GO:0043138">
    <property type="term" value="F:3'-5' DNA helicase activity"/>
    <property type="evidence" value="ECO:0007669"/>
    <property type="project" value="UniProtKB-EC"/>
</dbReference>
<evidence type="ECO:0000256" key="1">
    <source>
        <dbReference type="ARBA" id="ARBA00005446"/>
    </source>
</evidence>
<dbReference type="AlphaFoldDB" id="A0A938X139"/>
<dbReference type="GO" id="GO:0030894">
    <property type="term" value="C:replisome"/>
    <property type="evidence" value="ECO:0007669"/>
    <property type="project" value="TreeGrafter"/>
</dbReference>
<keyword evidence="17" id="KW-1185">Reference proteome</keyword>
<evidence type="ECO:0000256" key="5">
    <source>
        <dbReference type="ARBA" id="ARBA00022806"/>
    </source>
</evidence>
<evidence type="ECO:0000259" key="15">
    <source>
        <dbReference type="PROSITE" id="PS51194"/>
    </source>
</evidence>
<dbReference type="GO" id="GO:0003677">
    <property type="term" value="F:DNA binding"/>
    <property type="evidence" value="ECO:0007669"/>
    <property type="project" value="UniProtKB-KW"/>
</dbReference>
<keyword evidence="4" id="KW-0378">Hydrolase</keyword>
<comment type="similarity">
    <text evidence="1">Belongs to the helicase family. RecQ subfamily.</text>
</comment>
<gene>
    <name evidence="16" type="ORF">H7U32_08670</name>
</gene>
<organism evidence="16 17">
    <name type="scientific">Bifidobacterium pullorum subsp. saeculare</name>
    <dbReference type="NCBI Taxonomy" id="78257"/>
    <lineage>
        <taxon>Bacteria</taxon>
        <taxon>Bacillati</taxon>
        <taxon>Actinomycetota</taxon>
        <taxon>Actinomycetes</taxon>
        <taxon>Bifidobacteriales</taxon>
        <taxon>Bifidobacteriaceae</taxon>
        <taxon>Bifidobacterium</taxon>
    </lineage>
</organism>
<evidence type="ECO:0000259" key="14">
    <source>
        <dbReference type="PROSITE" id="PS51192"/>
    </source>
</evidence>
<evidence type="ECO:0000313" key="16">
    <source>
        <dbReference type="EMBL" id="MBM6700362.1"/>
    </source>
</evidence>
<comment type="caution">
    <text evidence="16">The sequence shown here is derived from an EMBL/GenBank/DDBJ whole genome shotgun (WGS) entry which is preliminary data.</text>
</comment>
<dbReference type="GO" id="GO:0046872">
    <property type="term" value="F:metal ion binding"/>
    <property type="evidence" value="ECO:0007669"/>
    <property type="project" value="UniProtKB-KW"/>
</dbReference>
<dbReference type="RefSeq" id="WP_204469675.1">
    <property type="nucleotide sequence ID" value="NZ_JACLYU010000026.1"/>
</dbReference>
<evidence type="ECO:0000256" key="3">
    <source>
        <dbReference type="ARBA" id="ARBA00022741"/>
    </source>
</evidence>
<evidence type="ECO:0000256" key="12">
    <source>
        <dbReference type="ARBA" id="ARBA00044550"/>
    </source>
</evidence>
<sequence length="656" mass="70429">MQLDNLMATRDYRPFAEKALANLFGFPSFRDGQAEVVNAILNGQDTLAVMPTGAGKSVCYQLPATRPGTFTLVVTPLRALMRDQVQHLAAHGIPAAAVDSGVDAEERRAIYETARAGGLRLLYVAPERLVSREFQDFAHSLAIDLLVVDEAHCVLQWGNDFRPEYAAIGGFAASLTPRPVVAAFTATATPDQRDEIAANLGLKNRFIIVTDFDRPNIHFRVVNATPAARLAQIAAWAAARPDECGIVYCATRKRTEQMADALAARGLAATHFHAGMDDARKAEVQDGFLAGRITVICATTAFGMGVDKPDVRWVINDSVPGSLEEYYQEAGRAGRDGKPAVAVLMWSKGDFLLLRKRADEEAGSALADPADRERARIAAKRRVNAISRYCEAERCLRAMLLDYFGQNAPESCGDCSVCDGEDPEALAEAAPAKRRRPGRGRAAAGTAAATDADEPVMVSDATRARVAPLALDGLDGITAASGRGVGIGTLALFLHGSKAKTITGKGLDKLAQWGSCADLPTEQIEAVIGEMVGDGRLGQTAGLYKTLFVPGHEVKAADHPFVRGLDPAERRAIEQAIVRLVGDMTERYGAPPAVSGVAGVLAGDDRDFMVEAGYTRHPDFGRFRPRYPVRDLRALIDAMVEAGTLVRGERNRLSLP</sequence>
<feature type="domain" description="Helicase C-terminal" evidence="15">
    <location>
        <begin position="229"/>
        <end position="378"/>
    </location>
</feature>
<dbReference type="GO" id="GO:0005524">
    <property type="term" value="F:ATP binding"/>
    <property type="evidence" value="ECO:0007669"/>
    <property type="project" value="UniProtKB-KW"/>
</dbReference>
<dbReference type="GO" id="GO:0043590">
    <property type="term" value="C:bacterial nucleoid"/>
    <property type="evidence" value="ECO:0007669"/>
    <property type="project" value="TreeGrafter"/>
</dbReference>
<name>A0A938X139_9BIFI</name>
<dbReference type="SMART" id="SM00487">
    <property type="entry name" value="DEXDc"/>
    <property type="match status" value="1"/>
</dbReference>
<dbReference type="GO" id="GO:0006281">
    <property type="term" value="P:DNA repair"/>
    <property type="evidence" value="ECO:0007669"/>
    <property type="project" value="InterPro"/>
</dbReference>
<comment type="catalytic activity">
    <reaction evidence="9">
        <text>Couples ATP hydrolysis with the unwinding of duplex DNA by translocating in the 3'-5' direction.</text>
        <dbReference type="EC" id="5.6.2.4"/>
    </reaction>
</comment>
<dbReference type="InterPro" id="IPR032284">
    <property type="entry name" value="RecQ_Zn-bd"/>
</dbReference>
<evidence type="ECO:0000256" key="2">
    <source>
        <dbReference type="ARBA" id="ARBA00022723"/>
    </source>
</evidence>
<dbReference type="PANTHER" id="PTHR13710:SF105">
    <property type="entry name" value="ATP-DEPENDENT DNA HELICASE Q1"/>
    <property type="match status" value="1"/>
</dbReference>
<dbReference type="Pfam" id="PF16124">
    <property type="entry name" value="RecQ_Zn_bind"/>
    <property type="match status" value="1"/>
</dbReference>
<keyword evidence="6" id="KW-0067">ATP-binding</keyword>
<dbReference type="InterPro" id="IPR018982">
    <property type="entry name" value="RQC_domain"/>
</dbReference>
<proteinExistence type="inferred from homology"/>
<dbReference type="EMBL" id="JACLYU010000026">
    <property type="protein sequence ID" value="MBM6700362.1"/>
    <property type="molecule type" value="Genomic_DNA"/>
</dbReference>
<evidence type="ECO:0000256" key="7">
    <source>
        <dbReference type="ARBA" id="ARBA00023125"/>
    </source>
</evidence>
<dbReference type="InterPro" id="IPR036388">
    <property type="entry name" value="WH-like_DNA-bd_sf"/>
</dbReference>
<dbReference type="InterPro" id="IPR011545">
    <property type="entry name" value="DEAD/DEAH_box_helicase_dom"/>
</dbReference>
<dbReference type="Pfam" id="PF09382">
    <property type="entry name" value="RQC"/>
    <property type="match status" value="1"/>
</dbReference>
<evidence type="ECO:0000256" key="4">
    <source>
        <dbReference type="ARBA" id="ARBA00022801"/>
    </source>
</evidence>
<dbReference type="InterPro" id="IPR027417">
    <property type="entry name" value="P-loop_NTPase"/>
</dbReference>
<protein>
    <recommendedName>
        <fullName evidence="11">ATP-dependent DNA helicase RecQ</fullName>
        <ecNumber evidence="10">5.6.2.4</ecNumber>
    </recommendedName>
    <alternativeName>
        <fullName evidence="12">DNA 3'-5' helicase RecQ</fullName>
    </alternativeName>
</protein>
<dbReference type="PROSITE" id="PS51192">
    <property type="entry name" value="HELICASE_ATP_BIND_1"/>
    <property type="match status" value="1"/>
</dbReference>
<dbReference type="SMART" id="SM00490">
    <property type="entry name" value="HELICc"/>
    <property type="match status" value="1"/>
</dbReference>
<dbReference type="NCBIfam" id="TIGR00614">
    <property type="entry name" value="recQ_fam"/>
    <property type="match status" value="1"/>
</dbReference>
<evidence type="ECO:0000256" key="13">
    <source>
        <dbReference type="SAM" id="MobiDB-lite"/>
    </source>
</evidence>
<accession>A0A938X139</accession>
<dbReference type="InterPro" id="IPR036390">
    <property type="entry name" value="WH_DNA-bd_sf"/>
</dbReference>
<evidence type="ECO:0000256" key="6">
    <source>
        <dbReference type="ARBA" id="ARBA00022840"/>
    </source>
</evidence>